<organism evidence="2 3">
    <name type="scientific">Batillaria attramentaria</name>
    <dbReference type="NCBI Taxonomy" id="370345"/>
    <lineage>
        <taxon>Eukaryota</taxon>
        <taxon>Metazoa</taxon>
        <taxon>Spiralia</taxon>
        <taxon>Lophotrochozoa</taxon>
        <taxon>Mollusca</taxon>
        <taxon>Gastropoda</taxon>
        <taxon>Caenogastropoda</taxon>
        <taxon>Sorbeoconcha</taxon>
        <taxon>Cerithioidea</taxon>
        <taxon>Batillariidae</taxon>
        <taxon>Batillaria</taxon>
    </lineage>
</organism>
<name>A0ABD0JFQ4_9CAEN</name>
<feature type="compositionally biased region" description="Polar residues" evidence="1">
    <location>
        <begin position="75"/>
        <end position="103"/>
    </location>
</feature>
<evidence type="ECO:0000313" key="3">
    <source>
        <dbReference type="Proteomes" id="UP001519460"/>
    </source>
</evidence>
<comment type="caution">
    <text evidence="2">The sequence shown here is derived from an EMBL/GenBank/DDBJ whole genome shotgun (WGS) entry which is preliminary data.</text>
</comment>
<feature type="region of interest" description="Disordered" evidence="1">
    <location>
        <begin position="72"/>
        <end position="104"/>
    </location>
</feature>
<keyword evidence="3" id="KW-1185">Reference proteome</keyword>
<reference evidence="2 3" key="1">
    <citation type="journal article" date="2023" name="Sci. Data">
        <title>Genome assembly of the Korean intertidal mud-creeper Batillaria attramentaria.</title>
        <authorList>
            <person name="Patra A.K."/>
            <person name="Ho P.T."/>
            <person name="Jun S."/>
            <person name="Lee S.J."/>
            <person name="Kim Y."/>
            <person name="Won Y.J."/>
        </authorList>
    </citation>
    <scope>NUCLEOTIDE SEQUENCE [LARGE SCALE GENOMIC DNA]</scope>
    <source>
        <strain evidence="2">Wonlab-2016</strain>
    </source>
</reference>
<evidence type="ECO:0000256" key="1">
    <source>
        <dbReference type="SAM" id="MobiDB-lite"/>
    </source>
</evidence>
<dbReference type="Proteomes" id="UP001519460">
    <property type="component" value="Unassembled WGS sequence"/>
</dbReference>
<proteinExistence type="predicted"/>
<dbReference type="AlphaFoldDB" id="A0ABD0JFQ4"/>
<accession>A0ABD0JFQ4</accession>
<sequence length="125" mass="13856">MTMENLEGVNLPNQVTDDGYAYCQRVAMPSKNRSSELRQALLSRRLKAIQGCMPFRRGNTVGLVAVGYKQRPRTDNVTTENQLQSGRYSNSHRAESGTPSVTSDPVRAVIRTGSLGDHCNLFVVR</sequence>
<evidence type="ECO:0000313" key="2">
    <source>
        <dbReference type="EMBL" id="KAK7473673.1"/>
    </source>
</evidence>
<gene>
    <name evidence="2" type="ORF">BaRGS_00035070</name>
</gene>
<protein>
    <submittedName>
        <fullName evidence="2">Uncharacterized protein</fullName>
    </submittedName>
</protein>
<dbReference type="EMBL" id="JACVVK020000461">
    <property type="protein sequence ID" value="KAK7473673.1"/>
    <property type="molecule type" value="Genomic_DNA"/>
</dbReference>